<dbReference type="InterPro" id="IPR033468">
    <property type="entry name" value="Metaxin_GST"/>
</dbReference>
<evidence type="ECO:0000313" key="2">
    <source>
        <dbReference type="EMBL" id="WAR17799.1"/>
    </source>
</evidence>
<proteinExistence type="predicted"/>
<dbReference type="PANTHER" id="PTHR12289:SF41">
    <property type="entry name" value="FAILED AXON CONNECTIONS-RELATED"/>
    <property type="match status" value="1"/>
</dbReference>
<organism evidence="2 3">
    <name type="scientific">Mya arenaria</name>
    <name type="common">Soft-shell clam</name>
    <dbReference type="NCBI Taxonomy" id="6604"/>
    <lineage>
        <taxon>Eukaryota</taxon>
        <taxon>Metazoa</taxon>
        <taxon>Spiralia</taxon>
        <taxon>Lophotrochozoa</taxon>
        <taxon>Mollusca</taxon>
        <taxon>Bivalvia</taxon>
        <taxon>Autobranchia</taxon>
        <taxon>Heteroconchia</taxon>
        <taxon>Euheterodonta</taxon>
        <taxon>Imparidentia</taxon>
        <taxon>Neoheterodontei</taxon>
        <taxon>Myida</taxon>
        <taxon>Myoidea</taxon>
        <taxon>Myidae</taxon>
        <taxon>Mya</taxon>
    </lineage>
</organism>
<dbReference type="PANTHER" id="PTHR12289">
    <property type="entry name" value="METAXIN RELATED"/>
    <property type="match status" value="1"/>
</dbReference>
<name>A0ABY7F9G0_MYAAR</name>
<dbReference type="Gene3D" id="1.20.1050.10">
    <property type="match status" value="1"/>
</dbReference>
<dbReference type="InterPro" id="IPR050931">
    <property type="entry name" value="Mito_Protein_Transport_Metaxin"/>
</dbReference>
<dbReference type="Proteomes" id="UP001164746">
    <property type="component" value="Chromosome 10"/>
</dbReference>
<reference evidence="2" key="1">
    <citation type="submission" date="2022-11" db="EMBL/GenBank/DDBJ databases">
        <title>Centuries of genome instability and evolution in soft-shell clam transmissible cancer (bioRxiv).</title>
        <authorList>
            <person name="Hart S.F.M."/>
            <person name="Yonemitsu M.A."/>
            <person name="Giersch R.M."/>
            <person name="Beal B.F."/>
            <person name="Arriagada G."/>
            <person name="Davis B.W."/>
            <person name="Ostrander E.A."/>
            <person name="Goff S.P."/>
            <person name="Metzger M.J."/>
        </authorList>
    </citation>
    <scope>NUCLEOTIDE SEQUENCE</scope>
    <source>
        <strain evidence="2">MELC-2E11</strain>
        <tissue evidence="2">Siphon/mantle</tissue>
    </source>
</reference>
<sequence length="123" mass="13617">MIKLQSTFPAWLKIPFGRKISSMSSAVGIGRHSNEEVHAMIVNDLKQFSAILGNRKYVLGDRICDCAAFGILSQVRWCTPSAYPGVAVLQGGELKNVTDYIDRIKDDFWPDLEEITSQVAAKA</sequence>
<protein>
    <submittedName>
        <fullName evidence="2">FAXC-like protein</fullName>
    </submittedName>
</protein>
<dbReference type="InterPro" id="IPR036282">
    <property type="entry name" value="Glutathione-S-Trfase_C_sf"/>
</dbReference>
<evidence type="ECO:0000313" key="3">
    <source>
        <dbReference type="Proteomes" id="UP001164746"/>
    </source>
</evidence>
<accession>A0ABY7F9G0</accession>
<dbReference type="EMBL" id="CP111021">
    <property type="protein sequence ID" value="WAR17799.1"/>
    <property type="molecule type" value="Genomic_DNA"/>
</dbReference>
<keyword evidence="3" id="KW-1185">Reference proteome</keyword>
<feature type="domain" description="Metaxin glutathione S-transferase" evidence="1">
    <location>
        <begin position="43"/>
        <end position="104"/>
    </location>
</feature>
<dbReference type="SUPFAM" id="SSF47616">
    <property type="entry name" value="GST C-terminal domain-like"/>
    <property type="match status" value="1"/>
</dbReference>
<evidence type="ECO:0000259" key="1">
    <source>
        <dbReference type="Pfam" id="PF17171"/>
    </source>
</evidence>
<dbReference type="Pfam" id="PF17171">
    <property type="entry name" value="GST_C_6"/>
    <property type="match status" value="1"/>
</dbReference>
<gene>
    <name evidence="2" type="ORF">MAR_032393</name>
</gene>